<reference evidence="6" key="1">
    <citation type="submission" date="2023-03" db="EMBL/GenBank/DDBJ databases">
        <title>Mating type loci evolution in Malassezia.</title>
        <authorList>
            <person name="Coelho M.A."/>
        </authorList>
    </citation>
    <scope>NUCLEOTIDE SEQUENCE</scope>
    <source>
        <strain evidence="6">CBS 11721</strain>
    </source>
</reference>
<keyword evidence="2" id="KW-0804">Transcription</keyword>
<feature type="domain" description="DNA-directed RNA polymerase RpoA/D/Rpb3-type" evidence="5">
    <location>
        <begin position="34"/>
        <end position="296"/>
    </location>
</feature>
<evidence type="ECO:0000256" key="3">
    <source>
        <dbReference type="ARBA" id="ARBA00025804"/>
    </source>
</evidence>
<feature type="region of interest" description="Disordered" evidence="4">
    <location>
        <begin position="688"/>
        <end position="713"/>
    </location>
</feature>
<dbReference type="InterPro" id="IPR036603">
    <property type="entry name" value="RBP11-like"/>
</dbReference>
<feature type="compositionally biased region" description="Polar residues" evidence="4">
    <location>
        <begin position="640"/>
        <end position="653"/>
    </location>
</feature>
<dbReference type="PANTHER" id="PTHR11800:SF2">
    <property type="entry name" value="DNA-DIRECTED RNA POLYMERASE II SUBUNIT RPB3"/>
    <property type="match status" value="1"/>
</dbReference>
<keyword evidence="1" id="KW-0240">DNA-directed RNA polymerase</keyword>
<evidence type="ECO:0000256" key="4">
    <source>
        <dbReference type="SAM" id="MobiDB-lite"/>
    </source>
</evidence>
<dbReference type="HAMAP" id="MF_00320">
    <property type="entry name" value="RNApol_arch_Rpo3"/>
    <property type="match status" value="1"/>
</dbReference>
<feature type="compositionally biased region" description="Basic and acidic residues" evidence="4">
    <location>
        <begin position="688"/>
        <end position="706"/>
    </location>
</feature>
<dbReference type="InterPro" id="IPR036643">
    <property type="entry name" value="RNApol_insert_sf"/>
</dbReference>
<dbReference type="InterPro" id="IPR011263">
    <property type="entry name" value="DNA-dir_RNA_pol_RpoA/D/Rpb3"/>
</dbReference>
<keyword evidence="7" id="KW-1185">Reference proteome</keyword>
<dbReference type="GO" id="GO:0005665">
    <property type="term" value="C:RNA polymerase II, core complex"/>
    <property type="evidence" value="ECO:0007669"/>
    <property type="project" value="TreeGrafter"/>
</dbReference>
<dbReference type="Pfam" id="PF01193">
    <property type="entry name" value="RNA_pol_L"/>
    <property type="match status" value="1"/>
</dbReference>
<dbReference type="Gene3D" id="2.170.120.12">
    <property type="entry name" value="DNA-directed RNA polymerase, insert domain"/>
    <property type="match status" value="1"/>
</dbReference>
<dbReference type="SMART" id="SM00662">
    <property type="entry name" value="RPOLD"/>
    <property type="match status" value="1"/>
</dbReference>
<evidence type="ECO:0000313" key="7">
    <source>
        <dbReference type="Proteomes" id="UP001219933"/>
    </source>
</evidence>
<accession>A0AAF0EVH0</accession>
<dbReference type="SUPFAM" id="SSF55257">
    <property type="entry name" value="RBP11-like subunits of RNA polymerase"/>
    <property type="match status" value="1"/>
</dbReference>
<dbReference type="InterPro" id="IPR050518">
    <property type="entry name" value="Rpo3/RPB3_RNA_Pol_subunit"/>
</dbReference>
<feature type="region of interest" description="Disordered" evidence="4">
    <location>
        <begin position="237"/>
        <end position="257"/>
    </location>
</feature>
<dbReference type="GO" id="GO:0046983">
    <property type="term" value="F:protein dimerization activity"/>
    <property type="evidence" value="ECO:0007669"/>
    <property type="project" value="InterPro"/>
</dbReference>
<evidence type="ECO:0000256" key="2">
    <source>
        <dbReference type="ARBA" id="ARBA00023163"/>
    </source>
</evidence>
<name>A0AAF0EVH0_9BASI</name>
<dbReference type="InterPro" id="IPR001514">
    <property type="entry name" value="DNA-dir_RNA_pol_30-40kDasu_CS"/>
</dbReference>
<dbReference type="InterPro" id="IPR022842">
    <property type="entry name" value="RNAP_Rpo3/Rpb3/RPAC1"/>
</dbReference>
<dbReference type="AlphaFoldDB" id="A0AAF0EVH0"/>
<dbReference type="Pfam" id="PF01000">
    <property type="entry name" value="RNA_pol_A_bac"/>
    <property type="match status" value="1"/>
</dbReference>
<feature type="region of interest" description="Disordered" evidence="4">
    <location>
        <begin position="640"/>
        <end position="660"/>
    </location>
</feature>
<protein>
    <submittedName>
        <fullName evidence="6">RNA polymerase II subunit 3</fullName>
    </submittedName>
</protein>
<dbReference type="GO" id="GO:0003677">
    <property type="term" value="F:DNA binding"/>
    <property type="evidence" value="ECO:0007669"/>
    <property type="project" value="InterPro"/>
</dbReference>
<dbReference type="GO" id="GO:0006366">
    <property type="term" value="P:transcription by RNA polymerase II"/>
    <property type="evidence" value="ECO:0007669"/>
    <property type="project" value="TreeGrafter"/>
</dbReference>
<dbReference type="PANTHER" id="PTHR11800">
    <property type="entry name" value="DNA-DIRECTED RNA POLYMERASE"/>
    <property type="match status" value="1"/>
</dbReference>
<evidence type="ECO:0000313" key="6">
    <source>
        <dbReference type="EMBL" id="WFD35284.1"/>
    </source>
</evidence>
<dbReference type="PROSITE" id="PS00446">
    <property type="entry name" value="RNA_POL_D_30KD"/>
    <property type="match status" value="1"/>
</dbReference>
<dbReference type="CDD" id="cd07031">
    <property type="entry name" value="RNAP_II_RPB3"/>
    <property type="match status" value="1"/>
</dbReference>
<evidence type="ECO:0000256" key="1">
    <source>
        <dbReference type="ARBA" id="ARBA00022478"/>
    </source>
</evidence>
<evidence type="ECO:0000259" key="5">
    <source>
        <dbReference type="SMART" id="SM00662"/>
    </source>
</evidence>
<dbReference type="Gene3D" id="3.30.1360.10">
    <property type="entry name" value="RNA polymerase, RBP11-like subunit"/>
    <property type="match status" value="1"/>
</dbReference>
<dbReference type="SUPFAM" id="SSF56553">
    <property type="entry name" value="Insert subdomain of RNA polymerase alpha subunit"/>
    <property type="match status" value="1"/>
</dbReference>
<dbReference type="Pfam" id="PF01803">
    <property type="entry name" value="LIM_bind"/>
    <property type="match status" value="1"/>
</dbReference>
<gene>
    <name evidence="6" type="primary">rpb3</name>
    <name evidence="6" type="ORF">MCUN1_002135</name>
</gene>
<dbReference type="EMBL" id="CP119879">
    <property type="protein sequence ID" value="WFD35284.1"/>
    <property type="molecule type" value="Genomic_DNA"/>
</dbReference>
<organism evidence="6 7">
    <name type="scientific">Malassezia cuniculi</name>
    <dbReference type="NCBI Taxonomy" id="948313"/>
    <lineage>
        <taxon>Eukaryota</taxon>
        <taxon>Fungi</taxon>
        <taxon>Dikarya</taxon>
        <taxon>Basidiomycota</taxon>
        <taxon>Ustilaginomycotina</taxon>
        <taxon>Malasseziomycetes</taxon>
        <taxon>Malasseziales</taxon>
        <taxon>Malasseziaceae</taxon>
        <taxon>Malassezia</taxon>
    </lineage>
</organism>
<dbReference type="GO" id="GO:0003899">
    <property type="term" value="F:DNA-directed RNA polymerase activity"/>
    <property type="evidence" value="ECO:0007669"/>
    <property type="project" value="InterPro"/>
</dbReference>
<dbReference type="InterPro" id="IPR011262">
    <property type="entry name" value="DNA-dir_RNA_pol_insert"/>
</dbReference>
<sequence length="713" mass="79790">MAVNGNMLAAPALGMRQAPGEGPHITIREINASHADFVLENVDLSFANSLRRTLIADVPTVAIDMVEIIANTTVLADEFIAHRLGMIPLLSMDAAKVLVDQRDCVCEDGCDRCSVELTIDALCTNDRGSMIVTSNDLVRSNTIVNPYSDVNMFGPIMPRHPNFGKPVGQGDPNSPGVVIVQMRKGQHFKARCIARKGFAKEHAKWSPVSAIGFEYDPHNILRHTTLWHEIDAKKEWPESRNAREEEPPAEGAPFDPNRRANRFYFDVESVGSLHPSEIVETALSLLEYKTAQIVQELGMLYQPADARQAPQGVAALLDGMDPPMSSMSDSYYDIVSEPGPNPELGATHFPLGSGQVRLLQYSATISWPKPQVEYWKEFVENYFVPDAILRYQVWNAETHDHRIYDLPAQTMAFILHRRYLTNLRSMRTHLGRTSERRCDPNSFPPSASAHYGGDKYRYDLLGTTHVVESDQVQQLSLYNNGWLVQRICTVRASFMPFTRVVFVPDPVSGEAIPRLETQLRIKNLFFGCLNQINYMPTSVLHVRRVEHTIPPEIVAQIVADARRGYKREDDAQESAVQDKYVVPIEEYHSRSLDSEPKEFSESILRMLEISDSISMLTPLIDIHLSDGRGPLQILSEFMQQGSSCAEDGSSNSSGEREHDTRTDVFSLPIHGLFDASAPWLVQLAASDKTDTRKGDAHGDATNDRPAKRQNRGL</sequence>
<dbReference type="Proteomes" id="UP001219933">
    <property type="component" value="Chromosome 3"/>
</dbReference>
<comment type="similarity">
    <text evidence="3">Belongs to the archaeal Rpo3/eukaryotic RPB3 RNA polymerase subunit family.</text>
</comment>
<feature type="compositionally biased region" description="Basic and acidic residues" evidence="4">
    <location>
        <begin position="237"/>
        <end position="246"/>
    </location>
</feature>
<dbReference type="InterPro" id="IPR029005">
    <property type="entry name" value="LIM-bd/SEUSS"/>
</dbReference>
<proteinExistence type="inferred from homology"/>